<name>A0ACA9ML47_9GLOM</name>
<protein>
    <submittedName>
        <fullName evidence="1">11724_t:CDS:1</fullName>
    </submittedName>
</protein>
<proteinExistence type="predicted"/>
<dbReference type="EMBL" id="CAJVPT010013795">
    <property type="protein sequence ID" value="CAG8599162.1"/>
    <property type="molecule type" value="Genomic_DNA"/>
</dbReference>
<comment type="caution">
    <text evidence="1">The sequence shown here is derived from an EMBL/GenBank/DDBJ whole genome shotgun (WGS) entry which is preliminary data.</text>
</comment>
<gene>
    <name evidence="1" type="ORF">ACOLOM_LOCUS6619</name>
</gene>
<keyword evidence="2" id="KW-1185">Reference proteome</keyword>
<evidence type="ECO:0000313" key="2">
    <source>
        <dbReference type="Proteomes" id="UP000789525"/>
    </source>
</evidence>
<reference evidence="1" key="1">
    <citation type="submission" date="2021-06" db="EMBL/GenBank/DDBJ databases">
        <authorList>
            <person name="Kallberg Y."/>
            <person name="Tangrot J."/>
            <person name="Rosling A."/>
        </authorList>
    </citation>
    <scope>NUCLEOTIDE SEQUENCE</scope>
    <source>
        <strain evidence="1">CL356</strain>
    </source>
</reference>
<organism evidence="1 2">
    <name type="scientific">Acaulospora colombiana</name>
    <dbReference type="NCBI Taxonomy" id="27376"/>
    <lineage>
        <taxon>Eukaryota</taxon>
        <taxon>Fungi</taxon>
        <taxon>Fungi incertae sedis</taxon>
        <taxon>Mucoromycota</taxon>
        <taxon>Glomeromycotina</taxon>
        <taxon>Glomeromycetes</taxon>
        <taxon>Diversisporales</taxon>
        <taxon>Acaulosporaceae</taxon>
        <taxon>Acaulospora</taxon>
    </lineage>
</organism>
<evidence type="ECO:0000313" key="1">
    <source>
        <dbReference type="EMBL" id="CAG8599162.1"/>
    </source>
</evidence>
<dbReference type="Proteomes" id="UP000789525">
    <property type="component" value="Unassembled WGS sequence"/>
</dbReference>
<accession>A0ACA9ML47</accession>
<sequence>MADISALLDQSLFEPIDPAITQEVLNKSPFVPIPGVANFRDLGGLPIVDPNTFNSITPEGKTKLFELDVGAIFDFRTTMEIRREARLPQDADVKSGVPEFKRPKSSHDSSHAGDVSLDEIEEICVYHNPLKDITQHAPQALMKLLTQMSAGDVGMIGSYEDILAEGGKSFGNIMRFLLEQAEKEVSEGVVEVKDSKLLGVPDTLIAHDYALTRIGLEPLREALETQFKDLKAANQAAALTLGSSKASTMMTLLELLRTKYGGARGYFKEYSELTDEELDTIRRSLIVNSQEQSFDGVYSRLWTHQTAVCWCLPQIIVTTSRAIGAATQFDNSVPFASPPQSPANIHLHNRFVTGIKSIPETDCASRGANKGDRLHLQVTATVLSAPPFISVPGVVNFRDLGGLPITRGTSEGTGAAAGISTTTTNGSPSTGANELDDRWVVGSGRLFRCAQLNLITPEGRERLFDPLDVGAIFDLRTMAEVRRYAGVPADSQDPTAGLMQFNRARQPGSSGGGEDGGNGEEEIKVYHVPLRDVALSSPQATLERLMIYGKGEEGFMEMYEEMLVLGGKSFGQIMRFLLQTAKEEYVQVEEGQWKGKACLWHCFVGKDRTGVFAALLLNLLGVSDEVIAHDYSLTRIGLEPSREAIKEQFKQIIIADRQAAIALASSNASLMLRFLGLLKTKYGGARAYFKEYSGLTDDELDLIKRSLINVTLGIRNRGEQQYTSGKNTLQLDPVDLSSFTTKSQQEALLYSPSSYLINPDYSAYEPSREPQRVSKVRIRLRCFAYPPSCELTTTTYRVVSAPGKTQVS</sequence>